<proteinExistence type="predicted"/>
<dbReference type="AlphaFoldDB" id="A0A6J5W351"/>
<gene>
    <name evidence="1" type="ORF">CURHAP_LOCUS5688</name>
    <name evidence="2" type="ORF">ORAREDHAP_LOCUS5689</name>
</gene>
<dbReference type="Proteomes" id="UP000507245">
    <property type="component" value="Unassembled WGS sequence"/>
</dbReference>
<evidence type="ECO:0000313" key="4">
    <source>
        <dbReference type="Proteomes" id="UP000507245"/>
    </source>
</evidence>
<evidence type="ECO:0000313" key="1">
    <source>
        <dbReference type="EMBL" id="CAB4264134.1"/>
    </source>
</evidence>
<dbReference type="EMBL" id="CAEKDK010000001">
    <property type="protein sequence ID" value="CAB4264134.1"/>
    <property type="molecule type" value="Genomic_DNA"/>
</dbReference>
<keyword evidence="4" id="KW-1185">Reference proteome</keyword>
<organism evidence="2 4">
    <name type="scientific">Prunus armeniaca</name>
    <name type="common">Apricot</name>
    <name type="synonym">Armeniaca vulgaris</name>
    <dbReference type="NCBI Taxonomy" id="36596"/>
    <lineage>
        <taxon>Eukaryota</taxon>
        <taxon>Viridiplantae</taxon>
        <taxon>Streptophyta</taxon>
        <taxon>Embryophyta</taxon>
        <taxon>Tracheophyta</taxon>
        <taxon>Spermatophyta</taxon>
        <taxon>Magnoliopsida</taxon>
        <taxon>eudicotyledons</taxon>
        <taxon>Gunneridae</taxon>
        <taxon>Pentapetalae</taxon>
        <taxon>rosids</taxon>
        <taxon>fabids</taxon>
        <taxon>Rosales</taxon>
        <taxon>Rosaceae</taxon>
        <taxon>Amygdaloideae</taxon>
        <taxon>Amygdaleae</taxon>
        <taxon>Prunus</taxon>
    </lineage>
</organism>
<dbReference type="Proteomes" id="UP000507222">
    <property type="component" value="Unassembled WGS sequence"/>
</dbReference>
<reference evidence="4" key="1">
    <citation type="journal article" date="2020" name="Genome Biol.">
        <title>Gamete binning: chromosome-level and haplotype-resolved genome assembly enabled by high-throughput single-cell sequencing of gamete genomes.</title>
        <authorList>
            <person name="Campoy J.A."/>
            <person name="Sun H."/>
            <person name="Goel M."/>
            <person name="Jiao W.-B."/>
            <person name="Folz-Donahue K."/>
            <person name="Wang N."/>
            <person name="Rubio M."/>
            <person name="Liu C."/>
            <person name="Kukat C."/>
            <person name="Ruiz D."/>
            <person name="Huettel B."/>
            <person name="Schneeberger K."/>
        </authorList>
    </citation>
    <scope>NUCLEOTIDE SEQUENCE [LARGE SCALE GENOMIC DNA]</scope>
    <source>
        <strain evidence="4">cv. Rojo Pasion</strain>
    </source>
</reference>
<evidence type="ECO:0000313" key="2">
    <source>
        <dbReference type="EMBL" id="CAB4294711.1"/>
    </source>
</evidence>
<name>A0A6J5W351_PRUAR</name>
<protein>
    <submittedName>
        <fullName evidence="2">Uncharacterized protein</fullName>
    </submittedName>
</protein>
<evidence type="ECO:0000313" key="3">
    <source>
        <dbReference type="Proteomes" id="UP000507222"/>
    </source>
</evidence>
<sequence>MGGDDDAVSGPCILFQQFSGTLSPSLSLTVVNFTGVRETRTTGRTNATFSARRLKFVRTTRRLDLAAADGSPLLQRAKAGS</sequence>
<accession>A0A6J5W351</accession>
<dbReference type="EMBL" id="CAEKKB010000001">
    <property type="protein sequence ID" value="CAB4294711.1"/>
    <property type="molecule type" value="Genomic_DNA"/>
</dbReference>
<reference evidence="2 3" key="2">
    <citation type="submission" date="2020-05" db="EMBL/GenBank/DDBJ databases">
        <authorList>
            <person name="Campoy J."/>
            <person name="Schneeberger K."/>
            <person name="Spophaly S."/>
        </authorList>
    </citation>
    <scope>NUCLEOTIDE SEQUENCE [LARGE SCALE GENOMIC DNA]</scope>
    <source>
        <strain evidence="2">PruArmRojPasFocal</strain>
    </source>
</reference>